<accession>A0ABT0IXV7</accession>
<dbReference type="InterPro" id="IPR046765">
    <property type="entry name" value="Antitox_RHH"/>
</dbReference>
<sequence length="88" mass="9586">LESLPAEPPALAESDTTTRRRLRKKPVQAESATETVLVGANLPPSYARNLAFLHAETGRSKKELLQEALDLFFTSKGGAHLNAQTTKK</sequence>
<name>A0ABT0IXV7_9HYPH</name>
<dbReference type="Proteomes" id="UP001202827">
    <property type="component" value="Unassembled WGS sequence"/>
</dbReference>
<evidence type="ECO:0000259" key="2">
    <source>
        <dbReference type="Pfam" id="PF20605"/>
    </source>
</evidence>
<feature type="region of interest" description="Disordered" evidence="1">
    <location>
        <begin position="1"/>
        <end position="32"/>
    </location>
</feature>
<keyword evidence="4" id="KW-1185">Reference proteome</keyword>
<gene>
    <name evidence="3" type="ORF">M0654_22395</name>
</gene>
<dbReference type="RefSeq" id="WP_248684972.1">
    <property type="nucleotide sequence ID" value="NZ_JALPRY010000040.1"/>
</dbReference>
<comment type="caution">
    <text evidence="3">The sequence shown here is derived from an EMBL/GenBank/DDBJ whole genome shotgun (WGS) entry which is preliminary data.</text>
</comment>
<reference evidence="3 4" key="1">
    <citation type="submission" date="2022-04" db="EMBL/GenBank/DDBJ databases">
        <title>Rhizobium coralii sp. nov., isolated from coral Turbinaria peltata.</title>
        <authorList>
            <person name="Sun H."/>
        </authorList>
    </citation>
    <scope>NUCLEOTIDE SEQUENCE [LARGE SCALE GENOMIC DNA]</scope>
    <source>
        <strain evidence="3 4">NTR19</strain>
    </source>
</reference>
<organism evidence="3 4">
    <name type="scientific">Neorhizobium turbinariae</name>
    <dbReference type="NCBI Taxonomy" id="2937795"/>
    <lineage>
        <taxon>Bacteria</taxon>
        <taxon>Pseudomonadati</taxon>
        <taxon>Pseudomonadota</taxon>
        <taxon>Alphaproteobacteria</taxon>
        <taxon>Hyphomicrobiales</taxon>
        <taxon>Rhizobiaceae</taxon>
        <taxon>Rhizobium/Agrobacterium group</taxon>
        <taxon>Neorhizobium</taxon>
    </lineage>
</organism>
<dbReference type="EMBL" id="JALPRY010000040">
    <property type="protein sequence ID" value="MCK8782717.1"/>
    <property type="molecule type" value="Genomic_DNA"/>
</dbReference>
<dbReference type="Pfam" id="PF20605">
    <property type="entry name" value="Antitox_RHH"/>
    <property type="match status" value="1"/>
</dbReference>
<feature type="domain" description="Antitoxin-like ribbon-helix-helix" evidence="2">
    <location>
        <begin position="35"/>
        <end position="78"/>
    </location>
</feature>
<proteinExistence type="predicted"/>
<feature type="non-terminal residue" evidence="3">
    <location>
        <position position="1"/>
    </location>
</feature>
<evidence type="ECO:0000313" key="3">
    <source>
        <dbReference type="EMBL" id="MCK8782717.1"/>
    </source>
</evidence>
<evidence type="ECO:0000256" key="1">
    <source>
        <dbReference type="SAM" id="MobiDB-lite"/>
    </source>
</evidence>
<protein>
    <recommendedName>
        <fullName evidence="2">Antitoxin-like ribbon-helix-helix domain-containing protein</fullName>
    </recommendedName>
</protein>
<evidence type="ECO:0000313" key="4">
    <source>
        <dbReference type="Proteomes" id="UP001202827"/>
    </source>
</evidence>